<keyword evidence="1" id="KW-0812">Transmembrane</keyword>
<evidence type="ECO:0000313" key="2">
    <source>
        <dbReference type="EMBL" id="MFC7191435.1"/>
    </source>
</evidence>
<accession>A0ABD5YQ66</accession>
<keyword evidence="3" id="KW-1185">Reference proteome</keyword>
<feature type="transmembrane region" description="Helical" evidence="1">
    <location>
        <begin position="50"/>
        <end position="69"/>
    </location>
</feature>
<comment type="caution">
    <text evidence="2">The sequence shown here is derived from an EMBL/GenBank/DDBJ whole genome shotgun (WGS) entry which is preliminary data.</text>
</comment>
<dbReference type="RefSeq" id="WP_248909121.1">
    <property type="nucleotide sequence ID" value="NZ_CP109979.1"/>
</dbReference>
<keyword evidence="1" id="KW-0472">Membrane</keyword>
<dbReference type="EMBL" id="JBHTAX010000001">
    <property type="protein sequence ID" value="MFC7191435.1"/>
    <property type="molecule type" value="Genomic_DNA"/>
</dbReference>
<reference evidence="2 3" key="1">
    <citation type="journal article" date="2019" name="Int. J. Syst. Evol. Microbiol.">
        <title>The Global Catalogue of Microorganisms (GCM) 10K type strain sequencing project: providing services to taxonomists for standard genome sequencing and annotation.</title>
        <authorList>
            <consortium name="The Broad Institute Genomics Platform"/>
            <consortium name="The Broad Institute Genome Sequencing Center for Infectious Disease"/>
            <person name="Wu L."/>
            <person name="Ma J."/>
        </authorList>
    </citation>
    <scope>NUCLEOTIDE SEQUENCE [LARGE SCALE GENOMIC DNA]</scope>
    <source>
        <strain evidence="2 3">RDMS1</strain>
    </source>
</reference>
<sequence length="77" mass="9205">MTWYDDFWSLVYDYRPYLWLLFMFLVFMLCLSTLSFVLSRQSTASHTLSYINLLLTIGLGVIVLGMYWYSAKRRAEL</sequence>
<evidence type="ECO:0000256" key="1">
    <source>
        <dbReference type="SAM" id="Phobius"/>
    </source>
</evidence>
<evidence type="ECO:0000313" key="3">
    <source>
        <dbReference type="Proteomes" id="UP001596417"/>
    </source>
</evidence>
<feature type="transmembrane region" description="Helical" evidence="1">
    <location>
        <begin position="17"/>
        <end position="38"/>
    </location>
</feature>
<dbReference type="AlphaFoldDB" id="A0ABD5YQ66"/>
<gene>
    <name evidence="2" type="ORF">ACFQL7_17605</name>
</gene>
<dbReference type="GeneID" id="76201167"/>
<name>A0ABD5YQ66_9EURY</name>
<dbReference type="Proteomes" id="UP001596417">
    <property type="component" value="Unassembled WGS sequence"/>
</dbReference>
<organism evidence="2 3">
    <name type="scientific">Halocatena marina</name>
    <dbReference type="NCBI Taxonomy" id="2934937"/>
    <lineage>
        <taxon>Archaea</taxon>
        <taxon>Methanobacteriati</taxon>
        <taxon>Methanobacteriota</taxon>
        <taxon>Stenosarchaea group</taxon>
        <taxon>Halobacteria</taxon>
        <taxon>Halobacteriales</taxon>
        <taxon>Natronomonadaceae</taxon>
        <taxon>Halocatena</taxon>
    </lineage>
</organism>
<keyword evidence="1" id="KW-1133">Transmembrane helix</keyword>
<protein>
    <submittedName>
        <fullName evidence="2">Uncharacterized protein</fullName>
    </submittedName>
</protein>
<proteinExistence type="predicted"/>